<evidence type="ECO:0000256" key="3">
    <source>
        <dbReference type="ARBA" id="ARBA00022927"/>
    </source>
</evidence>
<dbReference type="SUPFAM" id="SSF89009">
    <property type="entry name" value="GAT-like domain"/>
    <property type="match status" value="1"/>
</dbReference>
<evidence type="ECO:0008006" key="10">
    <source>
        <dbReference type="Google" id="ProtNLM"/>
    </source>
</evidence>
<dbReference type="Pfam" id="PF03127">
    <property type="entry name" value="GAT"/>
    <property type="match status" value="1"/>
</dbReference>
<dbReference type="InterPro" id="IPR008942">
    <property type="entry name" value="ENTH_VHS"/>
</dbReference>
<sequence length="478" mass="51927">MKSMKKVFSANKVIGSLKKRTASSSHSPTRAGETSAPVGGPLAVSDPTSDQSPVTSANKSVGDEILFLPPIVDAAESSPAAAAECARVIRKYLHREYNSRPSWQYNALMLVRILTDNPGASFTRNLDAEFAETCRKLLKHGHDRRVRHMLMEMLDDFQHNKAYDPNLQVLVGMWMAQKDDALRKNPGPPLPPPQPRNLNAPPFNPHSQNYFARSHQTKRRLPDPAELASRLEEARTSAKLLEQVVMNTAPGEMLNNELIKEFAERCQTASRSIQSYMTCDSPSPDNETMETLIDTNEQLQTALNQHQRAVLNARKQLGLGAAPDASAAVSPASTNGHDRVLEWQQSQAQLYASGEKPEPPERPAGNGKGKETEVYHGQAGASGAGPSGSGQRRDEDDDAPLEDPFRDPQPAEEGNHQQQRHQFEPFNPGFASASGGDRANAAGGAGGSGAAKAGDNSASDDDNIYDAESKNKGTVYRY</sequence>
<comment type="caution">
    <text evidence="8">The sequence shown here is derived from an EMBL/GenBank/DDBJ whole genome shotgun (WGS) entry which is preliminary data.</text>
</comment>
<dbReference type="InterPro" id="IPR038425">
    <property type="entry name" value="GAT_sf"/>
</dbReference>
<dbReference type="AlphaFoldDB" id="A0A086STY6"/>
<dbReference type="GO" id="GO:0043130">
    <property type="term" value="F:ubiquitin binding"/>
    <property type="evidence" value="ECO:0007669"/>
    <property type="project" value="InterPro"/>
</dbReference>
<evidence type="ECO:0000259" key="6">
    <source>
        <dbReference type="PROSITE" id="PS50179"/>
    </source>
</evidence>
<dbReference type="Gene3D" id="1.20.58.160">
    <property type="match status" value="1"/>
</dbReference>
<feature type="compositionally biased region" description="Polar residues" evidence="5">
    <location>
        <begin position="46"/>
        <end position="57"/>
    </location>
</feature>
<dbReference type="GO" id="GO:0035091">
    <property type="term" value="F:phosphatidylinositol binding"/>
    <property type="evidence" value="ECO:0007669"/>
    <property type="project" value="InterPro"/>
</dbReference>
<feature type="coiled-coil region" evidence="4">
    <location>
        <begin position="289"/>
        <end position="316"/>
    </location>
</feature>
<evidence type="ECO:0000256" key="5">
    <source>
        <dbReference type="SAM" id="MobiDB-lite"/>
    </source>
</evidence>
<evidence type="ECO:0000256" key="4">
    <source>
        <dbReference type="SAM" id="Coils"/>
    </source>
</evidence>
<evidence type="ECO:0000256" key="2">
    <source>
        <dbReference type="ARBA" id="ARBA00022448"/>
    </source>
</evidence>
<organism evidence="8 9">
    <name type="scientific">Hapsidospora chrysogenum (strain ATCC 11550 / CBS 779.69 / DSM 880 / IAM 14645 / JCM 23072 / IMI 49137)</name>
    <name type="common">Acremonium chrysogenum</name>
    <dbReference type="NCBI Taxonomy" id="857340"/>
    <lineage>
        <taxon>Eukaryota</taxon>
        <taxon>Fungi</taxon>
        <taxon>Dikarya</taxon>
        <taxon>Ascomycota</taxon>
        <taxon>Pezizomycotina</taxon>
        <taxon>Sordariomycetes</taxon>
        <taxon>Hypocreomycetidae</taxon>
        <taxon>Hypocreales</taxon>
        <taxon>Bionectriaceae</taxon>
        <taxon>Hapsidospora</taxon>
    </lineage>
</organism>
<evidence type="ECO:0000313" key="9">
    <source>
        <dbReference type="Proteomes" id="UP000029964"/>
    </source>
</evidence>
<evidence type="ECO:0000313" key="8">
    <source>
        <dbReference type="EMBL" id="KFH40568.1"/>
    </source>
</evidence>
<dbReference type="SUPFAM" id="SSF48464">
    <property type="entry name" value="ENTH/VHS domain"/>
    <property type="match status" value="1"/>
</dbReference>
<feature type="region of interest" description="Disordered" evidence="5">
    <location>
        <begin position="180"/>
        <end position="200"/>
    </location>
</feature>
<dbReference type="GO" id="GO:0016192">
    <property type="term" value="P:vesicle-mediated transport"/>
    <property type="evidence" value="ECO:0007669"/>
    <property type="project" value="UniProtKB-ARBA"/>
</dbReference>
<feature type="domain" description="GAT" evidence="7">
    <location>
        <begin position="222"/>
        <end position="311"/>
    </location>
</feature>
<protein>
    <recommendedName>
        <fullName evidence="10">GAT domain-containing protein</fullName>
    </recommendedName>
</protein>
<dbReference type="OrthoDB" id="5393057at2759"/>
<dbReference type="Gene3D" id="1.25.40.90">
    <property type="match status" value="1"/>
</dbReference>
<dbReference type="InterPro" id="IPR002014">
    <property type="entry name" value="VHS_dom"/>
</dbReference>
<dbReference type="STRING" id="857340.A0A086STY6"/>
<feature type="region of interest" description="Disordered" evidence="5">
    <location>
        <begin position="18"/>
        <end position="57"/>
    </location>
</feature>
<dbReference type="InterPro" id="IPR004152">
    <property type="entry name" value="GAT_dom"/>
</dbReference>
<dbReference type="Proteomes" id="UP000029964">
    <property type="component" value="Unassembled WGS sequence"/>
</dbReference>
<keyword evidence="4" id="KW-0175">Coiled coil</keyword>
<reference evidence="9" key="1">
    <citation type="journal article" date="2014" name="Genome Announc.">
        <title>Genome sequence and annotation of Acremonium chrysogenum, producer of the beta-lactam antibiotic cephalosporin C.</title>
        <authorList>
            <person name="Terfehr D."/>
            <person name="Dahlmann T.A."/>
            <person name="Specht T."/>
            <person name="Zadra I."/>
            <person name="Kuernsteiner H."/>
            <person name="Kueck U."/>
        </authorList>
    </citation>
    <scope>NUCLEOTIDE SEQUENCE [LARGE SCALE GENOMIC DNA]</scope>
    <source>
        <strain evidence="9">ATCC 11550 / CBS 779.69 / DSM 880 / IAM 14645 / JCM 23072 / IMI 49137</strain>
    </source>
</reference>
<feature type="domain" description="VHS" evidence="6">
    <location>
        <begin position="71"/>
        <end position="185"/>
    </location>
</feature>
<dbReference type="HOGENOM" id="CLU_031989_1_0_1"/>
<dbReference type="CDD" id="cd21383">
    <property type="entry name" value="GAT_GGA_Tom1-like"/>
    <property type="match status" value="1"/>
</dbReference>
<dbReference type="PROSITE" id="PS50909">
    <property type="entry name" value="GAT"/>
    <property type="match status" value="1"/>
</dbReference>
<feature type="compositionally biased region" description="Low complexity" evidence="5">
    <location>
        <begin position="431"/>
        <end position="442"/>
    </location>
</feature>
<keyword evidence="3" id="KW-0653">Protein transport</keyword>
<proteinExistence type="predicted"/>
<dbReference type="GO" id="GO:0007034">
    <property type="term" value="P:vacuolar transport"/>
    <property type="evidence" value="ECO:0007669"/>
    <property type="project" value="UniProtKB-ARBA"/>
</dbReference>
<evidence type="ECO:0000256" key="1">
    <source>
        <dbReference type="ARBA" id="ARBA00011446"/>
    </source>
</evidence>
<gene>
    <name evidence="8" type="ORF">ACRE_087340</name>
</gene>
<comment type="subunit">
    <text evidence="1">Component of the ESCRT-0 complex composed of HSE1 and VPS27.</text>
</comment>
<dbReference type="PROSITE" id="PS50179">
    <property type="entry name" value="VHS"/>
    <property type="match status" value="1"/>
</dbReference>
<feature type="region of interest" description="Disordered" evidence="5">
    <location>
        <begin position="351"/>
        <end position="478"/>
    </location>
</feature>
<name>A0A086STY6_HAPC1</name>
<keyword evidence="9" id="KW-1185">Reference proteome</keyword>
<accession>A0A086STY6</accession>
<keyword evidence="2" id="KW-0813">Transport</keyword>
<feature type="compositionally biased region" description="Pro residues" evidence="5">
    <location>
        <begin position="186"/>
        <end position="195"/>
    </location>
</feature>
<dbReference type="EMBL" id="JPKY01000188">
    <property type="protein sequence ID" value="KFH40568.1"/>
    <property type="molecule type" value="Genomic_DNA"/>
</dbReference>
<evidence type="ECO:0000259" key="7">
    <source>
        <dbReference type="PROSITE" id="PS50909"/>
    </source>
</evidence>
<dbReference type="GO" id="GO:0015031">
    <property type="term" value="P:protein transport"/>
    <property type="evidence" value="ECO:0007669"/>
    <property type="project" value="UniProtKB-KW"/>
</dbReference>